<reference evidence="2" key="2">
    <citation type="submission" date="2023-01" db="EMBL/GenBank/DDBJ databases">
        <title>Draft genome sequence of Maritalea porphyrae strain NBRC 107169.</title>
        <authorList>
            <person name="Sun Q."/>
            <person name="Mori K."/>
        </authorList>
    </citation>
    <scope>NUCLEOTIDE SEQUENCE</scope>
    <source>
        <strain evidence="2">NBRC 107169</strain>
    </source>
</reference>
<comment type="caution">
    <text evidence="2">The sequence shown here is derived from an EMBL/GenBank/DDBJ whole genome shotgun (WGS) entry which is preliminary data.</text>
</comment>
<reference evidence="2" key="1">
    <citation type="journal article" date="2014" name="Int. J. Syst. Evol. Microbiol.">
        <title>Complete genome of a new Firmicutes species belonging to the dominant human colonic microbiota ('Ruminococcus bicirculans') reveals two chromosomes and a selective capacity to utilize plant glucans.</title>
        <authorList>
            <consortium name="NISC Comparative Sequencing Program"/>
            <person name="Wegmann U."/>
            <person name="Louis P."/>
            <person name="Goesmann A."/>
            <person name="Henrissat B."/>
            <person name="Duncan S.H."/>
            <person name="Flint H.J."/>
        </authorList>
    </citation>
    <scope>NUCLEOTIDE SEQUENCE</scope>
    <source>
        <strain evidence="2">NBRC 107169</strain>
    </source>
</reference>
<evidence type="ECO:0000313" key="3">
    <source>
        <dbReference type="Proteomes" id="UP001161405"/>
    </source>
</evidence>
<organism evidence="2 3">
    <name type="scientific">Maritalea porphyrae</name>
    <dbReference type="NCBI Taxonomy" id="880732"/>
    <lineage>
        <taxon>Bacteria</taxon>
        <taxon>Pseudomonadati</taxon>
        <taxon>Pseudomonadota</taxon>
        <taxon>Alphaproteobacteria</taxon>
        <taxon>Hyphomicrobiales</taxon>
        <taxon>Devosiaceae</taxon>
        <taxon>Maritalea</taxon>
    </lineage>
</organism>
<name>A0ABQ5US57_9HYPH</name>
<dbReference type="EMBL" id="BSNI01000002">
    <property type="protein sequence ID" value="GLQ17423.1"/>
    <property type="molecule type" value="Genomic_DNA"/>
</dbReference>
<evidence type="ECO:0000313" key="2">
    <source>
        <dbReference type="EMBL" id="GLQ17423.1"/>
    </source>
</evidence>
<proteinExistence type="predicted"/>
<keyword evidence="3" id="KW-1185">Reference proteome</keyword>
<sequence>MFYLKFLAIAALALALNACVSLSTIKTMQTMSNFDPLTSDMANLVFGVQATPSLKAQPDTSTFSMTIEAAGQGPSTHRFALVQVDQNNLSLSSFPRSRGKVLSLFQFNDEAKTKILELQATMRDMKSKETKSGKLSIGVQPDFCKTAPIDYGQERFSVYIAQGGKGDLMPLIDNMTIMDLLKQAKQQDIKDC</sequence>
<keyword evidence="1" id="KW-0732">Signal</keyword>
<evidence type="ECO:0000256" key="1">
    <source>
        <dbReference type="SAM" id="SignalP"/>
    </source>
</evidence>
<feature type="signal peptide" evidence="1">
    <location>
        <begin position="1"/>
        <end position="23"/>
    </location>
</feature>
<dbReference type="Proteomes" id="UP001161405">
    <property type="component" value="Unassembled WGS sequence"/>
</dbReference>
<protein>
    <recommendedName>
        <fullName evidence="4">Lipoprotein</fullName>
    </recommendedName>
</protein>
<accession>A0ABQ5US57</accession>
<dbReference type="RefSeq" id="WP_284363572.1">
    <property type="nucleotide sequence ID" value="NZ_BSNI01000002.1"/>
</dbReference>
<evidence type="ECO:0008006" key="4">
    <source>
        <dbReference type="Google" id="ProtNLM"/>
    </source>
</evidence>
<feature type="chain" id="PRO_5047363101" description="Lipoprotein" evidence="1">
    <location>
        <begin position="24"/>
        <end position="192"/>
    </location>
</feature>
<gene>
    <name evidence="2" type="ORF">GCM10007879_16720</name>
</gene>